<dbReference type="GO" id="GO:0007034">
    <property type="term" value="P:vacuolar transport"/>
    <property type="evidence" value="ECO:0007669"/>
    <property type="project" value="TreeGrafter"/>
</dbReference>
<feature type="transmembrane region" description="Helical" evidence="7">
    <location>
        <begin position="557"/>
        <end position="576"/>
    </location>
</feature>
<dbReference type="InterPro" id="IPR036259">
    <property type="entry name" value="MFS_trans_sf"/>
</dbReference>
<accession>A0A165N551</accession>
<dbReference type="PANTHER" id="PTHR10766:SF111">
    <property type="entry name" value="TRANSMEMBRANE 9 SUPERFAMILY MEMBER 2"/>
    <property type="match status" value="1"/>
</dbReference>
<dbReference type="GO" id="GO:0072657">
    <property type="term" value="P:protein localization to membrane"/>
    <property type="evidence" value="ECO:0007669"/>
    <property type="project" value="TreeGrafter"/>
</dbReference>
<evidence type="ECO:0000256" key="7">
    <source>
        <dbReference type="RuleBase" id="RU363079"/>
    </source>
</evidence>
<feature type="transmembrane region" description="Helical" evidence="7">
    <location>
        <begin position="328"/>
        <end position="355"/>
    </location>
</feature>
<dbReference type="SUPFAM" id="SSF103473">
    <property type="entry name" value="MFS general substrate transporter"/>
    <property type="match status" value="1"/>
</dbReference>
<comment type="subcellular location">
    <subcellularLocation>
        <location evidence="1">Membrane</location>
        <topology evidence="1">Multi-pass membrane protein</topology>
    </subcellularLocation>
</comment>
<evidence type="ECO:0000256" key="6">
    <source>
        <dbReference type="ARBA" id="ARBA00023136"/>
    </source>
</evidence>
<dbReference type="Proteomes" id="UP000077266">
    <property type="component" value="Unassembled WGS sequence"/>
</dbReference>
<keyword evidence="6 7" id="KW-0472">Membrane</keyword>
<evidence type="ECO:0000256" key="5">
    <source>
        <dbReference type="ARBA" id="ARBA00022989"/>
    </source>
</evidence>
<reference evidence="8 9" key="1">
    <citation type="journal article" date="2016" name="Mol. Biol. Evol.">
        <title>Comparative Genomics of Early-Diverging Mushroom-Forming Fungi Provides Insights into the Origins of Lignocellulose Decay Capabilities.</title>
        <authorList>
            <person name="Nagy L.G."/>
            <person name="Riley R."/>
            <person name="Tritt A."/>
            <person name="Adam C."/>
            <person name="Daum C."/>
            <person name="Floudas D."/>
            <person name="Sun H."/>
            <person name="Yadav J.S."/>
            <person name="Pangilinan J."/>
            <person name="Larsson K.H."/>
            <person name="Matsuura K."/>
            <person name="Barry K."/>
            <person name="Labutti K."/>
            <person name="Kuo R."/>
            <person name="Ohm R.A."/>
            <person name="Bhattacharya S.S."/>
            <person name="Shirouzu T."/>
            <person name="Yoshinaga Y."/>
            <person name="Martin F.M."/>
            <person name="Grigoriev I.V."/>
            <person name="Hibbett D.S."/>
        </authorList>
    </citation>
    <scope>NUCLEOTIDE SEQUENCE [LARGE SCALE GENOMIC DNA]</scope>
    <source>
        <strain evidence="8 9">HHB12029</strain>
    </source>
</reference>
<evidence type="ECO:0000256" key="2">
    <source>
        <dbReference type="ARBA" id="ARBA00005227"/>
    </source>
</evidence>
<evidence type="ECO:0000313" key="8">
    <source>
        <dbReference type="EMBL" id="KZW00226.1"/>
    </source>
</evidence>
<feature type="transmembrane region" description="Helical" evidence="7">
    <location>
        <begin position="588"/>
        <end position="617"/>
    </location>
</feature>
<dbReference type="FunCoup" id="A0A165N551">
    <property type="interactions" value="499"/>
</dbReference>
<feature type="transmembrane region" description="Helical" evidence="7">
    <location>
        <begin position="427"/>
        <end position="448"/>
    </location>
</feature>
<feature type="transmembrane region" description="Helical" evidence="7">
    <location>
        <begin position="489"/>
        <end position="511"/>
    </location>
</feature>
<feature type="transmembrane region" description="Helical" evidence="7">
    <location>
        <begin position="265"/>
        <end position="287"/>
    </location>
</feature>
<feature type="chain" id="PRO_5007748504" description="Transmembrane 9 superfamily member" evidence="7">
    <location>
        <begin position="18"/>
        <end position="627"/>
    </location>
</feature>
<dbReference type="AlphaFoldDB" id="A0A165N551"/>
<protein>
    <recommendedName>
        <fullName evidence="7">Transmembrane 9 superfamily member</fullName>
    </recommendedName>
</protein>
<name>A0A165N551_EXIGL</name>
<dbReference type="PANTHER" id="PTHR10766">
    <property type="entry name" value="TRANSMEMBRANE 9 SUPERFAMILY PROTEIN"/>
    <property type="match status" value="1"/>
</dbReference>
<feature type="transmembrane region" description="Helical" evidence="7">
    <location>
        <begin position="398"/>
        <end position="421"/>
    </location>
</feature>
<dbReference type="Pfam" id="PF02990">
    <property type="entry name" value="EMP70"/>
    <property type="match status" value="1"/>
</dbReference>
<evidence type="ECO:0000256" key="1">
    <source>
        <dbReference type="ARBA" id="ARBA00004141"/>
    </source>
</evidence>
<gene>
    <name evidence="8" type="ORF">EXIGLDRAFT_639599</name>
</gene>
<evidence type="ECO:0000256" key="3">
    <source>
        <dbReference type="ARBA" id="ARBA00022692"/>
    </source>
</evidence>
<evidence type="ECO:0000256" key="4">
    <source>
        <dbReference type="ARBA" id="ARBA00022729"/>
    </source>
</evidence>
<dbReference type="InParanoid" id="A0A165N551"/>
<dbReference type="OrthoDB" id="1666796at2759"/>
<proteinExistence type="inferred from homology"/>
<feature type="signal peptide" evidence="7">
    <location>
        <begin position="1"/>
        <end position="17"/>
    </location>
</feature>
<dbReference type="STRING" id="1314781.A0A165N551"/>
<evidence type="ECO:0000313" key="9">
    <source>
        <dbReference type="Proteomes" id="UP000077266"/>
    </source>
</evidence>
<comment type="similarity">
    <text evidence="2 7">Belongs to the nonaspanin (TM9SF) (TC 9.A.2) family.</text>
</comment>
<feature type="transmembrane region" description="Helical" evidence="7">
    <location>
        <begin position="361"/>
        <end position="386"/>
    </location>
</feature>
<sequence>MTRTLTLLALAVSAARAFYLPGAAPHDFNLDDKVELDVNALTPIVSAGHTKLSSIINYDYYDPRLHFCKPDKVQRQSESLGSILFGDRIFNSPFDIRMLKDSGCQTLCTATIPGLDAGFINERIREDYVINWLVDGLPAAELKYNNRTQEEFYDIGFNLGNDDNEFHNEPAFNNHYEISLQYHVSDSKKYRVVGVLVWPVSTTATTDPTKPECGTPGAPTNPLILREDRDNTVHFTYRVTWNESSTRWATRWDHYLKISEPRIHWFNLFNSIIIAVFLCVMVSMVLLRTVHRDVSRYNAIDLSEDVQEDYGWKLVHGEVFRPPQNPMILSVFVGNGSQLISMVSVTLVFSLLGFLSPSNRGALATVMLVCWTFFSAIGGYMSARVYCALDGQNHRRNIFFTATLLPTFVFVVMFLLNLLLISAHSSGAVPFGTMVVIVLLWFGISIPLTSVGGYFGRKHGGVSHPVRTNQIPRQIPPAPKYLQTWTSTLLCGLLPFIAAFLELYFILSSLFASRAYYAWGFVAATSIVACLTTATATIMLVYFLLCAEEYRWHWRAFLAGGGSAFWLLLYGMYYWLVRLSLDSASSVLLYFGYLLILATFIFLICGTIGFFASYFAVRRLYSAIRID</sequence>
<dbReference type="GO" id="GO:0016020">
    <property type="term" value="C:membrane"/>
    <property type="evidence" value="ECO:0007669"/>
    <property type="project" value="UniProtKB-SubCell"/>
</dbReference>
<keyword evidence="4 7" id="KW-0732">Signal</keyword>
<keyword evidence="5 7" id="KW-1133">Transmembrane helix</keyword>
<keyword evidence="3 7" id="KW-0812">Transmembrane</keyword>
<dbReference type="EMBL" id="KV425902">
    <property type="protein sequence ID" value="KZW00226.1"/>
    <property type="molecule type" value="Genomic_DNA"/>
</dbReference>
<organism evidence="8 9">
    <name type="scientific">Exidia glandulosa HHB12029</name>
    <dbReference type="NCBI Taxonomy" id="1314781"/>
    <lineage>
        <taxon>Eukaryota</taxon>
        <taxon>Fungi</taxon>
        <taxon>Dikarya</taxon>
        <taxon>Basidiomycota</taxon>
        <taxon>Agaricomycotina</taxon>
        <taxon>Agaricomycetes</taxon>
        <taxon>Auriculariales</taxon>
        <taxon>Exidiaceae</taxon>
        <taxon>Exidia</taxon>
    </lineage>
</organism>
<feature type="transmembrane region" description="Helical" evidence="7">
    <location>
        <begin position="517"/>
        <end position="545"/>
    </location>
</feature>
<dbReference type="GO" id="GO:0005737">
    <property type="term" value="C:cytoplasm"/>
    <property type="evidence" value="ECO:0007669"/>
    <property type="project" value="UniProtKB-ARBA"/>
</dbReference>
<dbReference type="InterPro" id="IPR004240">
    <property type="entry name" value="EMP70"/>
</dbReference>
<keyword evidence="9" id="KW-1185">Reference proteome</keyword>